<dbReference type="AlphaFoldDB" id="A0A220MIE3"/>
<proteinExistence type="predicted"/>
<reference evidence="1 2" key="1">
    <citation type="submission" date="2016-11" db="EMBL/GenBank/DDBJ databases">
        <authorList>
            <person name="Jaros S."/>
            <person name="Januszkiewicz K."/>
            <person name="Wedrychowicz H."/>
        </authorList>
    </citation>
    <scope>NUCLEOTIDE SEQUENCE [LARGE SCALE GENOMIC DNA]</scope>
    <source>
        <strain evidence="1 2">NF2</strain>
    </source>
</reference>
<name>A0A220MIE3_9BACL</name>
<organism evidence="1 2">
    <name type="scientific">Brevibacillus formosus</name>
    <dbReference type="NCBI Taxonomy" id="54913"/>
    <lineage>
        <taxon>Bacteria</taxon>
        <taxon>Bacillati</taxon>
        <taxon>Bacillota</taxon>
        <taxon>Bacilli</taxon>
        <taxon>Bacillales</taxon>
        <taxon>Paenibacillaceae</taxon>
        <taxon>Brevibacillus</taxon>
    </lineage>
</organism>
<evidence type="ECO:0000313" key="2">
    <source>
        <dbReference type="Proteomes" id="UP000197781"/>
    </source>
</evidence>
<protein>
    <recommendedName>
        <fullName evidence="3">Head-tail adaptor protein</fullName>
    </recommendedName>
</protein>
<sequence length="107" mass="12891">MKQLVNRLNKRITIRKQTWIENSMKEKKQSWIDYVTVWAAIEPLRGQESLVAQKSESTVTTRIRIRFREGIEPSMMIEYRGISFEIMYIIHPEFNKRELQLMCKERG</sequence>
<accession>A0A220MIE3</accession>
<dbReference type="RefSeq" id="WP_088908572.1">
    <property type="nucleotide sequence ID" value="NZ_CP018145.1"/>
</dbReference>
<dbReference type="Proteomes" id="UP000197781">
    <property type="component" value="Chromosome"/>
</dbReference>
<dbReference type="EMBL" id="CP018145">
    <property type="protein sequence ID" value="ASJ54866.1"/>
    <property type="molecule type" value="Genomic_DNA"/>
</dbReference>
<dbReference type="InterPro" id="IPR008767">
    <property type="entry name" value="Phage_SPP1_head-tail_adaptor"/>
</dbReference>
<dbReference type="Gene3D" id="2.40.10.270">
    <property type="entry name" value="Bacteriophage SPP1 head-tail adaptor protein"/>
    <property type="match status" value="1"/>
</dbReference>
<evidence type="ECO:0008006" key="3">
    <source>
        <dbReference type="Google" id="ProtNLM"/>
    </source>
</evidence>
<dbReference type="NCBIfam" id="TIGR01563">
    <property type="entry name" value="gp16_SPP1"/>
    <property type="match status" value="1"/>
</dbReference>
<dbReference type="Pfam" id="PF05521">
    <property type="entry name" value="Phage_HCP"/>
    <property type="match status" value="1"/>
</dbReference>
<gene>
    <name evidence="1" type="ORF">BP422_15600</name>
</gene>
<dbReference type="InterPro" id="IPR038666">
    <property type="entry name" value="SSP1_head-tail_sf"/>
</dbReference>
<dbReference type="KEGG" id="bfm:BP422_15600"/>
<evidence type="ECO:0000313" key="1">
    <source>
        <dbReference type="EMBL" id="ASJ54866.1"/>
    </source>
</evidence>